<gene>
    <name evidence="4" type="ORF">Pcinc_036234</name>
</gene>
<keyword evidence="5" id="KW-1185">Reference proteome</keyword>
<dbReference type="EMBL" id="JAWQEG010005588">
    <property type="protein sequence ID" value="KAK3857517.1"/>
    <property type="molecule type" value="Genomic_DNA"/>
</dbReference>
<dbReference type="SUPFAM" id="SSF57889">
    <property type="entry name" value="Cysteine-rich domain"/>
    <property type="match status" value="1"/>
</dbReference>
<dbReference type="Pfam" id="PF00130">
    <property type="entry name" value="C1_1"/>
    <property type="match status" value="1"/>
</dbReference>
<dbReference type="PROSITE" id="PS50081">
    <property type="entry name" value="ZF_DAG_PE_2"/>
    <property type="match status" value="1"/>
</dbReference>
<reference evidence="4" key="1">
    <citation type="submission" date="2023-10" db="EMBL/GenBank/DDBJ databases">
        <title>Genome assemblies of two species of porcelain crab, Petrolisthes cinctipes and Petrolisthes manimaculis (Anomura: Porcellanidae).</title>
        <authorList>
            <person name="Angst P."/>
        </authorList>
    </citation>
    <scope>NUCLEOTIDE SEQUENCE</scope>
    <source>
        <strain evidence="4">PB745_01</strain>
        <tissue evidence="4">Gill</tissue>
    </source>
</reference>
<sequence>MKSSEEFCSLNVACSTVDSKMIFFTKPSTVETQRHVFKAKKVKKARPCHVCHQPVLKLGSCCRVCKYMVHKACEPRVSNYFLTLNYFLCFIFV</sequence>
<accession>A0AAE1EM68</accession>
<comment type="caution">
    <text evidence="4">The sequence shown here is derived from an EMBL/GenBank/DDBJ whole genome shotgun (WGS) entry which is preliminary data.</text>
</comment>
<evidence type="ECO:0000259" key="3">
    <source>
        <dbReference type="PROSITE" id="PS50081"/>
    </source>
</evidence>
<keyword evidence="2" id="KW-0862">Zinc</keyword>
<keyword evidence="1" id="KW-0479">Metal-binding</keyword>
<name>A0AAE1EM68_PETCI</name>
<proteinExistence type="predicted"/>
<feature type="domain" description="Phorbol-ester/DAG-type" evidence="3">
    <location>
        <begin position="34"/>
        <end position="89"/>
    </location>
</feature>
<dbReference type="AlphaFoldDB" id="A0AAE1EM68"/>
<evidence type="ECO:0000256" key="1">
    <source>
        <dbReference type="ARBA" id="ARBA00022723"/>
    </source>
</evidence>
<evidence type="ECO:0000256" key="2">
    <source>
        <dbReference type="ARBA" id="ARBA00022833"/>
    </source>
</evidence>
<dbReference type="InterPro" id="IPR046349">
    <property type="entry name" value="C1-like_sf"/>
</dbReference>
<protein>
    <recommendedName>
        <fullName evidence="3">Phorbol-ester/DAG-type domain-containing protein</fullName>
    </recommendedName>
</protein>
<dbReference type="GO" id="GO:0046872">
    <property type="term" value="F:metal ion binding"/>
    <property type="evidence" value="ECO:0007669"/>
    <property type="project" value="UniProtKB-KW"/>
</dbReference>
<organism evidence="4 5">
    <name type="scientific">Petrolisthes cinctipes</name>
    <name type="common">Flat porcelain crab</name>
    <dbReference type="NCBI Taxonomy" id="88211"/>
    <lineage>
        <taxon>Eukaryota</taxon>
        <taxon>Metazoa</taxon>
        <taxon>Ecdysozoa</taxon>
        <taxon>Arthropoda</taxon>
        <taxon>Crustacea</taxon>
        <taxon>Multicrustacea</taxon>
        <taxon>Malacostraca</taxon>
        <taxon>Eumalacostraca</taxon>
        <taxon>Eucarida</taxon>
        <taxon>Decapoda</taxon>
        <taxon>Pleocyemata</taxon>
        <taxon>Anomura</taxon>
        <taxon>Galatheoidea</taxon>
        <taxon>Porcellanidae</taxon>
        <taxon>Petrolisthes</taxon>
    </lineage>
</organism>
<dbReference type="InterPro" id="IPR002219">
    <property type="entry name" value="PKC_DAG/PE"/>
</dbReference>
<evidence type="ECO:0000313" key="4">
    <source>
        <dbReference type="EMBL" id="KAK3857517.1"/>
    </source>
</evidence>
<dbReference type="Proteomes" id="UP001286313">
    <property type="component" value="Unassembled WGS sequence"/>
</dbReference>
<dbReference type="Gene3D" id="3.30.60.20">
    <property type="match status" value="1"/>
</dbReference>
<evidence type="ECO:0000313" key="5">
    <source>
        <dbReference type="Proteomes" id="UP001286313"/>
    </source>
</evidence>